<comment type="similarity">
    <text evidence="2">Belongs to the SNF2/RAD54 helicase family.</text>
</comment>
<dbReference type="InterPro" id="IPR043472">
    <property type="entry name" value="Macro_dom-like"/>
</dbReference>
<gene>
    <name evidence="7" type="primary">CHD1L_1</name>
    <name evidence="7" type="ORF">XENORESO_011350</name>
</gene>
<evidence type="ECO:0000256" key="6">
    <source>
        <dbReference type="SAM" id="MobiDB-lite"/>
    </source>
</evidence>
<evidence type="ECO:0000256" key="5">
    <source>
        <dbReference type="ARBA" id="ARBA00023242"/>
    </source>
</evidence>
<dbReference type="PANTHER" id="PTHR47157">
    <property type="entry name" value="CHROMODOMAIN-HELICASE-DNA-BINDING PROTEIN 1-LIKE"/>
    <property type="match status" value="1"/>
</dbReference>
<protein>
    <submittedName>
        <fullName evidence="7">Chromodomain-helicase-DNA-binding protein 1-like</fullName>
    </submittedName>
</protein>
<name>A0ABV0WKD9_9TELE</name>
<keyword evidence="8" id="KW-1185">Reference proteome</keyword>
<proteinExistence type="inferred from homology"/>
<evidence type="ECO:0000256" key="4">
    <source>
        <dbReference type="ARBA" id="ARBA00022840"/>
    </source>
</evidence>
<dbReference type="InterPro" id="IPR031053">
    <property type="entry name" value="ALC1"/>
</dbReference>
<keyword evidence="4" id="KW-0067">ATP-binding</keyword>
<evidence type="ECO:0000256" key="3">
    <source>
        <dbReference type="ARBA" id="ARBA00022741"/>
    </source>
</evidence>
<dbReference type="SUPFAM" id="SSF52949">
    <property type="entry name" value="Macro domain-like"/>
    <property type="match status" value="1"/>
</dbReference>
<dbReference type="PANTHER" id="PTHR47157:SF1">
    <property type="entry name" value="CHROMODOMAIN-HELICASE-DNA-BINDING PROTEIN 1-LIKE"/>
    <property type="match status" value="1"/>
</dbReference>
<organism evidence="7 8">
    <name type="scientific">Xenotaenia resolanae</name>
    <dbReference type="NCBI Taxonomy" id="208358"/>
    <lineage>
        <taxon>Eukaryota</taxon>
        <taxon>Metazoa</taxon>
        <taxon>Chordata</taxon>
        <taxon>Craniata</taxon>
        <taxon>Vertebrata</taxon>
        <taxon>Euteleostomi</taxon>
        <taxon>Actinopterygii</taxon>
        <taxon>Neopterygii</taxon>
        <taxon>Teleostei</taxon>
        <taxon>Neoteleostei</taxon>
        <taxon>Acanthomorphata</taxon>
        <taxon>Ovalentaria</taxon>
        <taxon>Atherinomorphae</taxon>
        <taxon>Cyprinodontiformes</taxon>
        <taxon>Goodeidae</taxon>
        <taxon>Xenotaenia</taxon>
    </lineage>
</organism>
<reference evidence="7 8" key="1">
    <citation type="submission" date="2021-06" db="EMBL/GenBank/DDBJ databases">
        <authorList>
            <person name="Palmer J.M."/>
        </authorList>
    </citation>
    <scope>NUCLEOTIDE SEQUENCE [LARGE SCALE GENOMIC DNA]</scope>
    <source>
        <strain evidence="7 8">XR_2019</strain>
        <tissue evidence="7">Muscle</tissue>
    </source>
</reference>
<comment type="caution">
    <text evidence="7">The sequence shown here is derived from an EMBL/GenBank/DDBJ whole genome shotgun (WGS) entry which is preliminary data.</text>
</comment>
<evidence type="ECO:0000256" key="1">
    <source>
        <dbReference type="ARBA" id="ARBA00004123"/>
    </source>
</evidence>
<evidence type="ECO:0000313" key="8">
    <source>
        <dbReference type="Proteomes" id="UP001444071"/>
    </source>
</evidence>
<dbReference type="Gene3D" id="3.40.220.10">
    <property type="entry name" value="Leucine Aminopeptidase, subunit E, domain 1"/>
    <property type="match status" value="1"/>
</dbReference>
<comment type="subcellular location">
    <subcellularLocation>
        <location evidence="1">Nucleus</location>
    </subcellularLocation>
</comment>
<sequence>MYFFEGIDYSKDPSSEDQKSFDRMLEEQMAEFQKAAGEGRALRHKAGFSLSVAFALPARKRKPLTEAELELRQQRRQEAAAKKAKMIEDKKKQEQEERQRKKMAWWESCGYRSLCLQPVDSEEEGQDEEDDSSVCSTDSNSTDIHYVLGDVTHPHTARGDAIIVHCVDDSGRWGRGGLFTALEMRSDEPQKQYELAGKMKDLELGNVFLFPIDDKQSRLDGQDQLALIVAQQRDKANNLSGILLSALEEGLKKIYSAAKKNSGMEKHKTNKTCNKN</sequence>
<evidence type="ECO:0000313" key="7">
    <source>
        <dbReference type="EMBL" id="MEQ2269866.1"/>
    </source>
</evidence>
<keyword evidence="5" id="KW-0539">Nucleus</keyword>
<keyword evidence="3" id="KW-0547">Nucleotide-binding</keyword>
<dbReference type="EMBL" id="JAHRIM010053550">
    <property type="protein sequence ID" value="MEQ2269866.1"/>
    <property type="molecule type" value="Genomic_DNA"/>
</dbReference>
<accession>A0ABV0WKD9</accession>
<dbReference type="Proteomes" id="UP001444071">
    <property type="component" value="Unassembled WGS sequence"/>
</dbReference>
<dbReference type="CDD" id="cd03331">
    <property type="entry name" value="Macro_Poa1p-like_SNF2"/>
    <property type="match status" value="1"/>
</dbReference>
<feature type="region of interest" description="Disordered" evidence="6">
    <location>
        <begin position="74"/>
        <end position="95"/>
    </location>
</feature>
<evidence type="ECO:0000256" key="2">
    <source>
        <dbReference type="ARBA" id="ARBA00007025"/>
    </source>
</evidence>